<dbReference type="Gene3D" id="1.10.8.60">
    <property type="match status" value="1"/>
</dbReference>
<dbReference type="InterPro" id="IPR046388">
    <property type="entry name" value="T4_Clamp_Loader_L"/>
</dbReference>
<dbReference type="InterPro" id="IPR048817">
    <property type="entry name" value="Gp44_C"/>
</dbReference>
<evidence type="ECO:0000256" key="4">
    <source>
        <dbReference type="HAMAP-Rule" id="MF_04162"/>
    </source>
</evidence>
<dbReference type="EMBL" id="MH059636">
    <property type="protein sequence ID" value="AWD90480.1"/>
    <property type="molecule type" value="Genomic_DNA"/>
</dbReference>
<feature type="binding site" evidence="4">
    <location>
        <begin position="13"/>
        <end position="16"/>
    </location>
    <ligand>
        <name>ATP</name>
        <dbReference type="ChEBI" id="CHEBI:30616"/>
    </ligand>
</feature>
<feature type="binding site" evidence="4">
    <location>
        <begin position="54"/>
        <end position="59"/>
    </location>
    <ligand>
        <name>ATP</name>
        <dbReference type="ChEBI" id="CHEBI:30616"/>
    </ligand>
</feature>
<dbReference type="Pfam" id="PF00004">
    <property type="entry name" value="AAA"/>
    <property type="match status" value="1"/>
</dbReference>
<dbReference type="GO" id="GO:0005524">
    <property type="term" value="F:ATP binding"/>
    <property type="evidence" value="ECO:0007669"/>
    <property type="project" value="UniProtKB-UniRule"/>
</dbReference>
<proteinExistence type="inferred from homology"/>
<protein>
    <recommendedName>
        <fullName evidence="4">Sliding-clamp-loader large subunit</fullName>
        <ecNumber evidence="4">3.6.4.-</ecNumber>
    </recommendedName>
    <alternativeName>
        <fullName evidence="4">Clamp loader gp44 subunit</fullName>
    </alternativeName>
</protein>
<dbReference type="SMART" id="SM00382">
    <property type="entry name" value="AAA"/>
    <property type="match status" value="1"/>
</dbReference>
<dbReference type="GO" id="GO:0006281">
    <property type="term" value="P:DNA repair"/>
    <property type="evidence" value="ECO:0007669"/>
    <property type="project" value="TreeGrafter"/>
</dbReference>
<name>A0A2S1GM78_9CAUD</name>
<feature type="binding site" evidence="4">
    <location>
        <position position="206"/>
    </location>
    <ligand>
        <name>ATP</name>
        <dbReference type="ChEBI" id="CHEBI:30616"/>
    </ligand>
</feature>
<comment type="subunit">
    <text evidence="4">The sliding-clamp-loader consists of 4 large subunits and 1 small subunit. Interacts with the sliding clamp; this interaction allows the sliding-clamp-loader to open the sliding clamp. Part of the replicase complex that includes the DNA polymerase, the polymerase clamp, the clamp loader complex, the single-stranded DNA binding protein, the primase, the helicase and the helicase assembly factor.</text>
</comment>
<dbReference type="Pfam" id="PF21429">
    <property type="entry name" value="Gp44_C"/>
    <property type="match status" value="1"/>
</dbReference>
<organism evidence="6 7">
    <name type="scientific">Erwinia phage Cronus</name>
    <dbReference type="NCBI Taxonomy" id="2163633"/>
    <lineage>
        <taxon>Viruses</taxon>
        <taxon>Duplodnaviria</taxon>
        <taxon>Heunggongvirae</taxon>
        <taxon>Uroviricota</taxon>
        <taxon>Caudoviricetes</taxon>
        <taxon>Pantevenvirales</taxon>
        <taxon>Straboviridae</taxon>
        <taxon>Tevenvirinae</taxon>
        <taxon>Risoevirus</taxon>
        <taxon>Risoevirus cronus</taxon>
        <taxon>Roskildevirus cronus</taxon>
    </lineage>
</organism>
<keyword evidence="4" id="KW-0378">Hydrolase</keyword>
<dbReference type="SUPFAM" id="SSF52540">
    <property type="entry name" value="P-loop containing nucleoside triphosphate hydrolases"/>
    <property type="match status" value="1"/>
</dbReference>
<dbReference type="PANTHER" id="PTHR11669:SF20">
    <property type="entry name" value="REPLICATION FACTOR C SUBUNIT 4"/>
    <property type="match status" value="1"/>
</dbReference>
<feature type="binding site" evidence="4">
    <location>
        <position position="25"/>
    </location>
    <ligand>
        <name>ATP</name>
        <dbReference type="ChEBI" id="CHEBI:30616"/>
    </ligand>
</feature>
<comment type="function">
    <text evidence="4">Forms the sliding-clamp-loader together with the small subunit. Functions as an ATPase enzyme. The clamp loader holds the clamp in an open conformation and places it onto the DNA. 4 ATP molecules must bind to the sliding-clamp-loader before the latter can open the sliding clamp. ATP hydrolysis triggers the detachment of the sliding clamp from the sliding-clamp-loader, freeing the sliding clamp to track along DNA.</text>
</comment>
<dbReference type="Proteomes" id="UP000246316">
    <property type="component" value="Segment"/>
</dbReference>
<keyword evidence="4" id="KW-1194">Viral DNA replication</keyword>
<dbReference type="GO" id="GO:0006261">
    <property type="term" value="P:DNA-templated DNA replication"/>
    <property type="evidence" value="ECO:0007669"/>
    <property type="project" value="TreeGrafter"/>
</dbReference>
<sequence>MTLTVNNSEHMFEQKYRPATIDECILPAEDKKIFKALIEKGRVPHLILQSNSPGTGKTTVARALCHDINAEMLFVNGSDCKIDFVRNDLTRFASSISMEGRQKVIVIDEFDRAGLGESQRHLRSFMEAYSSNCSIIITANNLEGIIAPLRSRARVIKFGNPTAEDAQSMKKEMLRRCMEICKNEGIQVEEPKVLAALVSKNFPEFRKTINLMDHYSSSGKIDAGILSIVLNERGSVEDVITSIKNQDVANLRALSTKYAQDFSNFVDKLSNELYPLLSGPGKIRMYEIVGESNQYYGMAGSTELHVTYMFIQLALALKGNWV</sequence>
<dbReference type="GO" id="GO:0003677">
    <property type="term" value="F:DNA binding"/>
    <property type="evidence" value="ECO:0007669"/>
    <property type="project" value="UniProtKB-UniRule"/>
</dbReference>
<dbReference type="RefSeq" id="YP_010094988.1">
    <property type="nucleotide sequence ID" value="NC_055743.1"/>
</dbReference>
<keyword evidence="7" id="KW-1185">Reference proteome</keyword>
<dbReference type="HAMAP" id="MF_04162">
    <property type="entry name" value="T4_Clamp_Loader_L"/>
    <property type="match status" value="1"/>
</dbReference>
<keyword evidence="4" id="KW-0238">DNA-binding</keyword>
<keyword evidence="2 4" id="KW-0547">Nucleotide-binding</keyword>
<accession>A0A2S1GM78</accession>
<evidence type="ECO:0000256" key="1">
    <source>
        <dbReference type="ARBA" id="ARBA00022705"/>
    </source>
</evidence>
<dbReference type="InterPro" id="IPR003593">
    <property type="entry name" value="AAA+_ATPase"/>
</dbReference>
<dbReference type="EC" id="3.6.4.-" evidence="4"/>
<dbReference type="Gene3D" id="3.40.50.300">
    <property type="entry name" value="P-loop containing nucleotide triphosphate hydrolases"/>
    <property type="match status" value="1"/>
</dbReference>
<dbReference type="CDD" id="cd00009">
    <property type="entry name" value="AAA"/>
    <property type="match status" value="1"/>
</dbReference>
<evidence type="ECO:0000256" key="2">
    <source>
        <dbReference type="ARBA" id="ARBA00022741"/>
    </source>
</evidence>
<dbReference type="GO" id="GO:0003689">
    <property type="term" value="F:DNA clamp loader activity"/>
    <property type="evidence" value="ECO:0007669"/>
    <property type="project" value="UniProtKB-UniRule"/>
</dbReference>
<dbReference type="Pfam" id="PF21328">
    <property type="entry name" value="Gp44_lid"/>
    <property type="match status" value="1"/>
</dbReference>
<reference evidence="6" key="1">
    <citation type="submission" date="2018-03" db="EMBL/GenBank/DDBJ databases">
        <title>Phage therapy in agriculture - a green tech approach to combat plant pathogenic bacteria.</title>
        <authorList>
            <person name="Carstens A.B."/>
            <person name="Djurhuus A.M."/>
            <person name="Hansen L.H."/>
        </authorList>
    </citation>
    <scope>NUCLEOTIDE SEQUENCE [LARGE SCALE GENOMIC DNA]</scope>
</reference>
<dbReference type="InterPro" id="IPR003959">
    <property type="entry name" value="ATPase_AAA_core"/>
</dbReference>
<evidence type="ECO:0000256" key="3">
    <source>
        <dbReference type="ARBA" id="ARBA00022840"/>
    </source>
</evidence>
<dbReference type="KEGG" id="vg:65112622"/>
<evidence type="ECO:0000313" key="6">
    <source>
        <dbReference type="EMBL" id="AWD90480.1"/>
    </source>
</evidence>
<comment type="similarity">
    <text evidence="4">Belongs to the Tevenvirinae sliding-clamp-loader large subunit family.</text>
</comment>
<dbReference type="Gene3D" id="1.20.272.10">
    <property type="match status" value="1"/>
</dbReference>
<dbReference type="InterPro" id="IPR050238">
    <property type="entry name" value="DNA_Rep/Repair_Clamp_Loader"/>
</dbReference>
<dbReference type="GO" id="GO:0039693">
    <property type="term" value="P:viral DNA genome replication"/>
    <property type="evidence" value="ECO:0007669"/>
    <property type="project" value="UniProtKB-UniRule"/>
</dbReference>
<dbReference type="GO" id="GO:0016887">
    <property type="term" value="F:ATP hydrolysis activity"/>
    <property type="evidence" value="ECO:0007669"/>
    <property type="project" value="UniProtKB-UniRule"/>
</dbReference>
<keyword evidence="1" id="KW-0235">DNA replication</keyword>
<dbReference type="GeneID" id="65112622"/>
<keyword evidence="3 4" id="KW-0067">ATP-binding</keyword>
<dbReference type="InterPro" id="IPR027417">
    <property type="entry name" value="P-loop_NTPase"/>
</dbReference>
<dbReference type="InterPro" id="IPR048815">
    <property type="entry name" value="Gp44_lid"/>
</dbReference>
<dbReference type="PANTHER" id="PTHR11669">
    <property type="entry name" value="REPLICATION FACTOR C / DNA POLYMERASE III GAMMA-TAU SUBUNIT"/>
    <property type="match status" value="1"/>
</dbReference>
<feature type="domain" description="AAA+ ATPase" evidence="5">
    <location>
        <begin position="42"/>
        <end position="162"/>
    </location>
</feature>
<evidence type="ECO:0000313" key="7">
    <source>
        <dbReference type="Proteomes" id="UP000246316"/>
    </source>
</evidence>
<evidence type="ECO:0000259" key="5">
    <source>
        <dbReference type="SMART" id="SM00382"/>
    </source>
</evidence>